<organism evidence="1 2">
    <name type="scientific">Methylobacterium cerastii</name>
    <dbReference type="NCBI Taxonomy" id="932741"/>
    <lineage>
        <taxon>Bacteria</taxon>
        <taxon>Pseudomonadati</taxon>
        <taxon>Pseudomonadota</taxon>
        <taxon>Alphaproteobacteria</taxon>
        <taxon>Hyphomicrobiales</taxon>
        <taxon>Methylobacteriaceae</taxon>
        <taxon>Methylobacterium</taxon>
    </lineage>
</organism>
<dbReference type="InterPro" id="IPR029033">
    <property type="entry name" value="His_PPase_superfam"/>
</dbReference>
<gene>
    <name evidence="1" type="primary">pspB</name>
    <name evidence="1" type="ORF">AFCDBAGC_4053</name>
</gene>
<dbReference type="Proteomes" id="UP001055117">
    <property type="component" value="Unassembled WGS sequence"/>
</dbReference>
<protein>
    <submittedName>
        <fullName evidence="1">Phosphoserine phosphatase 2</fullName>
    </submittedName>
</protein>
<dbReference type="Gene3D" id="3.40.50.1240">
    <property type="entry name" value="Phosphoglycerate mutase-like"/>
    <property type="match status" value="1"/>
</dbReference>
<name>A0ABQ4QLP7_9HYPH</name>
<comment type="caution">
    <text evidence="1">The sequence shown here is derived from an EMBL/GenBank/DDBJ whole genome shotgun (WGS) entry which is preliminary data.</text>
</comment>
<dbReference type="EMBL" id="BPQG01000069">
    <property type="protein sequence ID" value="GJD46173.1"/>
    <property type="molecule type" value="Genomic_DNA"/>
</dbReference>
<dbReference type="PANTHER" id="PTHR48100:SF2">
    <property type="entry name" value="CONSERVED PROTEIN"/>
    <property type="match status" value="1"/>
</dbReference>
<dbReference type="RefSeq" id="WP_238272826.1">
    <property type="nucleotide sequence ID" value="NZ_BPQG01000069.1"/>
</dbReference>
<sequence>MSRIHLVRHATHDRVGTILCGRMPGVRLGPAGHAEAAALADALAGSGATTVLSSPRDRALDTARPIADRLGLAVTIAPELDEIDFGDWTGRSFADLDGDPDWTAWNTARASARPPKGQGSCESMAEAGARALALLARQPKACVAVSHGDVIRAVLLAILGLSTDAYDRLTVAPASISSLDLWPGGGRLVGLNRCVDA</sequence>
<dbReference type="SUPFAM" id="SSF53254">
    <property type="entry name" value="Phosphoglycerate mutase-like"/>
    <property type="match status" value="1"/>
</dbReference>
<dbReference type="SMART" id="SM00855">
    <property type="entry name" value="PGAM"/>
    <property type="match status" value="1"/>
</dbReference>
<dbReference type="InterPro" id="IPR013078">
    <property type="entry name" value="His_Pase_superF_clade-1"/>
</dbReference>
<evidence type="ECO:0000313" key="1">
    <source>
        <dbReference type="EMBL" id="GJD46173.1"/>
    </source>
</evidence>
<dbReference type="PANTHER" id="PTHR48100">
    <property type="entry name" value="BROAD-SPECIFICITY PHOSPHATASE YOR283W-RELATED"/>
    <property type="match status" value="1"/>
</dbReference>
<reference evidence="1 2" key="1">
    <citation type="journal article" date="2021" name="Front. Microbiol.">
        <title>Comprehensive Comparative Genomics and Phenotyping of Methylobacterium Species.</title>
        <authorList>
            <person name="Alessa O."/>
            <person name="Ogura Y."/>
            <person name="Fujitani Y."/>
            <person name="Takami H."/>
            <person name="Hayashi T."/>
            <person name="Sahin N."/>
            <person name="Tani A."/>
        </authorList>
    </citation>
    <scope>NUCLEOTIDE SEQUENCE [LARGE SCALE GENOMIC DNA]</scope>
    <source>
        <strain evidence="1 2">DSM 23679</strain>
    </source>
</reference>
<dbReference type="InterPro" id="IPR050275">
    <property type="entry name" value="PGM_Phosphatase"/>
</dbReference>
<accession>A0ABQ4QLP7</accession>
<proteinExistence type="predicted"/>
<evidence type="ECO:0000313" key="2">
    <source>
        <dbReference type="Proteomes" id="UP001055117"/>
    </source>
</evidence>
<dbReference type="CDD" id="cd07067">
    <property type="entry name" value="HP_PGM_like"/>
    <property type="match status" value="1"/>
</dbReference>
<dbReference type="Pfam" id="PF00300">
    <property type="entry name" value="His_Phos_1"/>
    <property type="match status" value="1"/>
</dbReference>
<keyword evidence="2" id="KW-1185">Reference proteome</keyword>